<proteinExistence type="predicted"/>
<name>A0A068TBM2_NEOGA</name>
<evidence type="ECO:0008006" key="3">
    <source>
        <dbReference type="Google" id="ProtNLM"/>
    </source>
</evidence>
<reference evidence="2" key="1">
    <citation type="journal article" date="2014" name="BMC Genomics">
        <title>Genome sequencing of two Neorhizobium galegae strains reveals a noeT gene responsible for the unusual acetylation of the nodulation factors.</title>
        <authorList>
            <person name="Osterman J."/>
            <person name="Marsh J."/>
            <person name="Laine P.K."/>
            <person name="Zeng Z."/>
            <person name="Alatalo E."/>
            <person name="Sullivan J.T."/>
            <person name="Young J.P."/>
            <person name="Thomas-Oates J."/>
            <person name="Paulin L."/>
            <person name="Lindstrom K."/>
        </authorList>
    </citation>
    <scope>NUCLEOTIDE SEQUENCE [LARGE SCALE GENOMIC DNA]</scope>
    <source>
        <strain evidence="2">HAMBI 1141</strain>
    </source>
</reference>
<evidence type="ECO:0000313" key="1">
    <source>
        <dbReference type="EMBL" id="CDN54770.1"/>
    </source>
</evidence>
<dbReference type="KEGG" id="ngl:RG1141_CH24320"/>
<dbReference type="eggNOG" id="ENOG50300KM">
    <property type="taxonomic scope" value="Bacteria"/>
</dbReference>
<gene>
    <name evidence="1" type="ORF">RG1141_CH24320</name>
</gene>
<dbReference type="Pfam" id="PF05489">
    <property type="entry name" value="Phage_tail_X"/>
    <property type="match status" value="1"/>
</dbReference>
<organism evidence="1 2">
    <name type="scientific">Neorhizobium galegae bv. officinalis bv. officinalis str. HAMBI 1141</name>
    <dbReference type="NCBI Taxonomy" id="1028801"/>
    <lineage>
        <taxon>Bacteria</taxon>
        <taxon>Pseudomonadati</taxon>
        <taxon>Pseudomonadota</taxon>
        <taxon>Alphaproteobacteria</taxon>
        <taxon>Hyphomicrobiales</taxon>
        <taxon>Rhizobiaceae</taxon>
        <taxon>Rhizobium/Agrobacterium group</taxon>
        <taxon>Neorhizobium</taxon>
    </lineage>
</organism>
<dbReference type="Proteomes" id="UP000028186">
    <property type="component" value="Chromosome I"/>
</dbReference>
<sequence length="73" mass="7797">MTAYTVSYGGERLDRIARKTLQTEQQGAVDAILQANPGLAAIAFSGVVEADTVIQIPEDFAPAPAETFTLAWE</sequence>
<dbReference type="InterPro" id="IPR008861">
    <property type="entry name" value="GpX-like"/>
</dbReference>
<dbReference type="HOGENOM" id="CLU_2700969_0_0_5"/>
<dbReference type="RefSeq" id="WP_038544092.1">
    <property type="nucleotide sequence ID" value="NZ_HG938355.1"/>
</dbReference>
<accession>A0A068TBM2</accession>
<evidence type="ECO:0000313" key="2">
    <source>
        <dbReference type="Proteomes" id="UP000028186"/>
    </source>
</evidence>
<dbReference type="EMBL" id="HG938355">
    <property type="protein sequence ID" value="CDN54770.1"/>
    <property type="molecule type" value="Genomic_DNA"/>
</dbReference>
<dbReference type="PATRIC" id="fig|1028801.3.peg.2470"/>
<protein>
    <recommendedName>
        <fullName evidence="3">Phage tail protein</fullName>
    </recommendedName>
</protein>
<dbReference type="AlphaFoldDB" id="A0A068TBM2"/>